<dbReference type="Gene3D" id="1.10.10.10">
    <property type="entry name" value="Winged helix-like DNA-binding domain superfamily/Winged helix DNA-binding domain"/>
    <property type="match status" value="1"/>
</dbReference>
<dbReference type="Proteomes" id="UP000095214">
    <property type="component" value="Chromosome"/>
</dbReference>
<dbReference type="STRING" id="178339.BH719_02665"/>
<accession>A0A1D8B1A2</accession>
<gene>
    <name evidence="3" type="ORF">BH719_02665</name>
</gene>
<name>A0A1D8B1A2_9ACTO</name>
<dbReference type="EMBL" id="CP017298">
    <property type="protein sequence ID" value="AOS46903.1"/>
    <property type="molecule type" value="Genomic_DNA"/>
</dbReference>
<dbReference type="InterPro" id="IPR000835">
    <property type="entry name" value="HTH_MarR-typ"/>
</dbReference>
<dbReference type="SUPFAM" id="SSF46785">
    <property type="entry name" value="Winged helix' DNA-binding domain"/>
    <property type="match status" value="1"/>
</dbReference>
<feature type="domain" description="HTH marR-type" evidence="2">
    <location>
        <begin position="1"/>
        <end position="135"/>
    </location>
</feature>
<keyword evidence="4" id="KW-1185">Reference proteome</keyword>
<evidence type="ECO:0000313" key="3">
    <source>
        <dbReference type="EMBL" id="AOS46903.1"/>
    </source>
</evidence>
<sequence>MDLAYELHDLVLTLDRWAERRLRSVGLNYNRYVALVVVCEHPGVSGRQLAGPLRVSEAAASGIVRSLLEAGLVEDTAQKGDGNVRRLRATPAGVGLRARCSDLLGSALDTAARGIGVDPESLALSIRALHDQVRSPRGGMDGAGPARSVQQIH</sequence>
<dbReference type="RefSeq" id="WP_009743204.1">
    <property type="nucleotide sequence ID" value="NZ_CP017298.1"/>
</dbReference>
<proteinExistence type="predicted"/>
<feature type="region of interest" description="Disordered" evidence="1">
    <location>
        <begin position="134"/>
        <end position="153"/>
    </location>
</feature>
<dbReference type="GO" id="GO:0003700">
    <property type="term" value="F:DNA-binding transcription factor activity"/>
    <property type="evidence" value="ECO:0007669"/>
    <property type="project" value="InterPro"/>
</dbReference>
<organism evidence="3 4">
    <name type="scientific">Pauljensenia hongkongensis</name>
    <dbReference type="NCBI Taxonomy" id="178339"/>
    <lineage>
        <taxon>Bacteria</taxon>
        <taxon>Bacillati</taxon>
        <taxon>Actinomycetota</taxon>
        <taxon>Actinomycetes</taxon>
        <taxon>Actinomycetales</taxon>
        <taxon>Actinomycetaceae</taxon>
        <taxon>Pauljensenia</taxon>
    </lineage>
</organism>
<dbReference type="Pfam" id="PF12802">
    <property type="entry name" value="MarR_2"/>
    <property type="match status" value="1"/>
</dbReference>
<dbReference type="InterPro" id="IPR036388">
    <property type="entry name" value="WH-like_DNA-bd_sf"/>
</dbReference>
<dbReference type="PROSITE" id="PS50995">
    <property type="entry name" value="HTH_MARR_2"/>
    <property type="match status" value="1"/>
</dbReference>
<dbReference type="InterPro" id="IPR036390">
    <property type="entry name" value="WH_DNA-bd_sf"/>
</dbReference>
<reference evidence="3 4" key="1">
    <citation type="submission" date="2016-09" db="EMBL/GenBank/DDBJ databases">
        <title>Complete genome sequence of Actinomyces hongkongensis HKU8.</title>
        <authorList>
            <person name="Gao Y.-X."/>
            <person name="Zhou Y.-Y."/>
            <person name="Xie Y."/>
            <person name="Wang M."/>
            <person name="Wang S.-J."/>
            <person name="Shen S.-G."/>
        </authorList>
    </citation>
    <scope>NUCLEOTIDE SEQUENCE [LARGE SCALE GENOMIC DNA]</scope>
    <source>
        <strain evidence="3 4">HKU8</strain>
    </source>
</reference>
<evidence type="ECO:0000256" key="1">
    <source>
        <dbReference type="SAM" id="MobiDB-lite"/>
    </source>
</evidence>
<evidence type="ECO:0000259" key="2">
    <source>
        <dbReference type="PROSITE" id="PS50995"/>
    </source>
</evidence>
<evidence type="ECO:0000313" key="4">
    <source>
        <dbReference type="Proteomes" id="UP000095214"/>
    </source>
</evidence>
<dbReference type="AlphaFoldDB" id="A0A1D8B1A2"/>
<dbReference type="OrthoDB" id="3267657at2"/>
<protein>
    <submittedName>
        <fullName evidence="3">MarR family transcriptional regulator</fullName>
    </submittedName>
</protein>
<dbReference type="KEGG" id="phon:BH719_02665"/>